<protein>
    <submittedName>
        <fullName evidence="1">Uncharacterized protein</fullName>
    </submittedName>
</protein>
<proteinExistence type="predicted"/>
<evidence type="ECO:0000313" key="1">
    <source>
        <dbReference type="EMBL" id="PWY97514.1"/>
    </source>
</evidence>
<dbReference type="AlphaFoldDB" id="A0A317XGP5"/>
<evidence type="ECO:0000313" key="2">
    <source>
        <dbReference type="Proteomes" id="UP000246740"/>
    </source>
</evidence>
<name>A0A317XGP5_9BASI</name>
<organism evidence="1 2">
    <name type="scientific">Testicularia cyperi</name>
    <dbReference type="NCBI Taxonomy" id="1882483"/>
    <lineage>
        <taxon>Eukaryota</taxon>
        <taxon>Fungi</taxon>
        <taxon>Dikarya</taxon>
        <taxon>Basidiomycota</taxon>
        <taxon>Ustilaginomycotina</taxon>
        <taxon>Ustilaginomycetes</taxon>
        <taxon>Ustilaginales</taxon>
        <taxon>Anthracoideaceae</taxon>
        <taxon>Testicularia</taxon>
    </lineage>
</organism>
<dbReference type="EMBL" id="KZ819206">
    <property type="protein sequence ID" value="PWY97514.1"/>
    <property type="molecule type" value="Genomic_DNA"/>
</dbReference>
<reference evidence="1 2" key="1">
    <citation type="journal article" date="2018" name="Mol. Biol. Evol.">
        <title>Broad Genomic Sampling Reveals a Smut Pathogenic Ancestry of the Fungal Clade Ustilaginomycotina.</title>
        <authorList>
            <person name="Kijpornyongpan T."/>
            <person name="Mondo S.J."/>
            <person name="Barry K."/>
            <person name="Sandor L."/>
            <person name="Lee J."/>
            <person name="Lipzen A."/>
            <person name="Pangilinan J."/>
            <person name="LaButti K."/>
            <person name="Hainaut M."/>
            <person name="Henrissat B."/>
            <person name="Grigoriev I.V."/>
            <person name="Spatafora J.W."/>
            <person name="Aime M.C."/>
        </authorList>
    </citation>
    <scope>NUCLEOTIDE SEQUENCE [LARGE SCALE GENOMIC DNA]</scope>
    <source>
        <strain evidence="1 2">MCA 3645</strain>
    </source>
</reference>
<keyword evidence="2" id="KW-1185">Reference proteome</keyword>
<sequence length="205" mass="22789">MRLCLCALAHAHAYLISRRCTRNALVLTTRCWFPGRLSPLPVSLTVLVHTLLPDHSDELLRMIRCWLVQVQHCIVLYCSAVSHCFGPERVTVDSFPTLPQSPPANPWSLTQFLSRAQPQTSHSDPPLCVPCSGSGRFLESVFWPVQRSVPASTMDIDRPIHQVKPSRSRGGEARDPRCQLSMANARGVSLLVVDGLDSTKKKAVR</sequence>
<accession>A0A317XGP5</accession>
<dbReference type="Proteomes" id="UP000246740">
    <property type="component" value="Unassembled WGS sequence"/>
</dbReference>
<gene>
    <name evidence="1" type="ORF">BCV70DRAFT_50763</name>
</gene>
<dbReference type="InParanoid" id="A0A317XGP5"/>